<dbReference type="AlphaFoldDB" id="A0A4R2LM40"/>
<evidence type="ECO:0000256" key="4">
    <source>
        <dbReference type="ARBA" id="ARBA00023136"/>
    </source>
</evidence>
<evidence type="ECO:0000313" key="8">
    <source>
        <dbReference type="Proteomes" id="UP000295600"/>
    </source>
</evidence>
<name>A0A4R2LM40_9BACE</name>
<evidence type="ECO:0000256" key="5">
    <source>
        <dbReference type="SAM" id="Coils"/>
    </source>
</evidence>
<feature type="coiled-coil region" evidence="5">
    <location>
        <begin position="166"/>
        <end position="193"/>
    </location>
</feature>
<comment type="subcellular location">
    <subcellularLocation>
        <location evidence="1">Membrane</location>
        <topology evidence="1">Single-pass membrane protein</topology>
    </subcellularLocation>
</comment>
<keyword evidence="5" id="KW-0175">Coiled coil</keyword>
<dbReference type="Gene3D" id="2.40.30.170">
    <property type="match status" value="1"/>
</dbReference>
<keyword evidence="3 6" id="KW-1133">Transmembrane helix</keyword>
<evidence type="ECO:0000256" key="1">
    <source>
        <dbReference type="ARBA" id="ARBA00004167"/>
    </source>
</evidence>
<dbReference type="InterPro" id="IPR050739">
    <property type="entry name" value="MFP"/>
</dbReference>
<keyword evidence="2 6" id="KW-0812">Transmembrane</keyword>
<protein>
    <submittedName>
        <fullName evidence="7">HlyD family secretion protein</fullName>
    </submittedName>
</protein>
<dbReference type="PANTHER" id="PTHR30386">
    <property type="entry name" value="MEMBRANE FUSION SUBUNIT OF EMRAB-TOLC MULTIDRUG EFFLUX PUMP"/>
    <property type="match status" value="1"/>
</dbReference>
<keyword evidence="4 6" id="KW-0472">Membrane</keyword>
<proteinExistence type="predicted"/>
<feature type="transmembrane region" description="Helical" evidence="6">
    <location>
        <begin position="35"/>
        <end position="59"/>
    </location>
</feature>
<gene>
    <name evidence="7" type="ORF">EV202_13914</name>
</gene>
<evidence type="ECO:0000313" key="7">
    <source>
        <dbReference type="EMBL" id="TCO86883.1"/>
    </source>
</evidence>
<dbReference type="GO" id="GO:0016020">
    <property type="term" value="C:membrane"/>
    <property type="evidence" value="ECO:0007669"/>
    <property type="project" value="UniProtKB-SubCell"/>
</dbReference>
<sequence length="440" mass="50125">MVSIRQNMKEKEKEKEIELRCEEVQEILTRPPHALIRWGITVFFVVLALFFIGGCFFKYPDVIKAGITITTEHPPIWMVARGSGKIKEVYRKDRDSVWSSDVIAVLENPAVTEDVMLLKERLATFDPTDNSTHNQPFPEGLSLGSIQNAYASFLKCLTDYHNHLSLNLYEQKTEATRRELQEYRNYISHLKKQAGLDKEQVGIAETAHRREKKLFDEGLTAQSEYEKAKQSFLSVLQSREQLMTSLSSARIQEAQLQQKIIETRMEENRETNRLGTALRTAYNELQVSIENWELAYLFISPANGILSYNHIWQKNQNVSNGDKVFSIVTKEPGAIIGKIKLPAGGSGKVMPGQRVNITLTGYPYMEFGFLTGKVESVSLLPDDESAYTVTISLPQDLCTSYGKKPEFRGELGGTAEVMTDERSVTERLLGPFRYLWEKYQ</sequence>
<reference evidence="7 8" key="1">
    <citation type="submission" date="2019-03" db="EMBL/GenBank/DDBJ databases">
        <title>Genomic Encyclopedia of Type Strains, Phase IV (KMG-IV): sequencing the most valuable type-strain genomes for metagenomic binning, comparative biology and taxonomic classification.</title>
        <authorList>
            <person name="Goeker M."/>
        </authorList>
    </citation>
    <scope>NUCLEOTIDE SEQUENCE [LARGE SCALE GENOMIC DNA]</scope>
    <source>
        <strain evidence="7 8">DSM 23917</strain>
    </source>
</reference>
<organism evidence="7 8">
    <name type="scientific">Prevotella heparinolytica</name>
    <dbReference type="NCBI Taxonomy" id="28113"/>
    <lineage>
        <taxon>Bacteria</taxon>
        <taxon>Pseudomonadati</taxon>
        <taxon>Bacteroidota</taxon>
        <taxon>Bacteroidia</taxon>
        <taxon>Bacteroidales</taxon>
        <taxon>Bacteroidaceae</taxon>
        <taxon>Bacteroides</taxon>
    </lineage>
</organism>
<comment type="caution">
    <text evidence="7">The sequence shown here is derived from an EMBL/GenBank/DDBJ whole genome shotgun (WGS) entry which is preliminary data.</text>
</comment>
<evidence type="ECO:0000256" key="2">
    <source>
        <dbReference type="ARBA" id="ARBA00022692"/>
    </source>
</evidence>
<accession>A0A4R2LM40</accession>
<dbReference type="PANTHER" id="PTHR30386:SF26">
    <property type="entry name" value="TRANSPORT PROTEIN COMB"/>
    <property type="match status" value="1"/>
</dbReference>
<dbReference type="EMBL" id="SLXB01000039">
    <property type="protein sequence ID" value="TCO86883.1"/>
    <property type="molecule type" value="Genomic_DNA"/>
</dbReference>
<dbReference type="Proteomes" id="UP000295600">
    <property type="component" value="Unassembled WGS sequence"/>
</dbReference>
<evidence type="ECO:0000256" key="3">
    <source>
        <dbReference type="ARBA" id="ARBA00022989"/>
    </source>
</evidence>
<evidence type="ECO:0000256" key="6">
    <source>
        <dbReference type="SAM" id="Phobius"/>
    </source>
</evidence>